<dbReference type="OrthoDB" id="7688895at2"/>
<evidence type="ECO:0000259" key="1">
    <source>
        <dbReference type="Pfam" id="PF05194"/>
    </source>
</evidence>
<evidence type="ECO:0000313" key="3">
    <source>
        <dbReference type="Proteomes" id="UP000183812"/>
    </source>
</evidence>
<dbReference type="EMBL" id="FNAY01000009">
    <property type="protein sequence ID" value="SDF33663.1"/>
    <property type="molecule type" value="Genomic_DNA"/>
</dbReference>
<gene>
    <name evidence="2" type="ORF">SAMN04244550_02092</name>
</gene>
<proteinExistence type="predicted"/>
<dbReference type="InterPro" id="IPR007864">
    <property type="entry name" value="UreE_C_dom"/>
</dbReference>
<reference evidence="2 3" key="1">
    <citation type="submission" date="2016-10" db="EMBL/GenBank/DDBJ databases">
        <authorList>
            <person name="de Groot N.N."/>
        </authorList>
    </citation>
    <scope>NUCLEOTIDE SEQUENCE [LARGE SCALE GENOMIC DNA]</scope>
    <source>
        <strain evidence="3">DSM 938 / 37b4</strain>
    </source>
</reference>
<dbReference type="RefSeq" id="WP_055208716.1">
    <property type="nucleotide sequence ID" value="NZ_CP061202.1"/>
</dbReference>
<feature type="domain" description="Urease accessory protein UreE C-terminal" evidence="1">
    <location>
        <begin position="12"/>
        <end position="63"/>
    </location>
</feature>
<protein>
    <recommendedName>
        <fullName evidence="1">Urease accessory protein UreE C-terminal domain-containing protein</fullName>
    </recommendedName>
</protein>
<organism evidence="2 3">
    <name type="scientific">Rhodobacter capsulatus</name>
    <name type="common">Rhodopseudomonas capsulata</name>
    <dbReference type="NCBI Taxonomy" id="1061"/>
    <lineage>
        <taxon>Bacteria</taxon>
        <taxon>Pseudomonadati</taxon>
        <taxon>Pseudomonadota</taxon>
        <taxon>Alphaproteobacteria</taxon>
        <taxon>Rhodobacterales</taxon>
        <taxon>Rhodobacter group</taxon>
        <taxon>Rhodobacter</taxon>
    </lineage>
</organism>
<evidence type="ECO:0000313" key="2">
    <source>
        <dbReference type="EMBL" id="SDF33663.1"/>
    </source>
</evidence>
<dbReference type="GO" id="GO:0019627">
    <property type="term" value="P:urea metabolic process"/>
    <property type="evidence" value="ECO:0007669"/>
    <property type="project" value="InterPro"/>
</dbReference>
<dbReference type="AlphaFoldDB" id="A0A0Q0R497"/>
<dbReference type="Proteomes" id="UP000183812">
    <property type="component" value="Unassembled WGS sequence"/>
</dbReference>
<dbReference type="SUPFAM" id="SSF69737">
    <property type="entry name" value="Urease metallochaperone UreE, C-terminal domain"/>
    <property type="match status" value="1"/>
</dbReference>
<dbReference type="Gene3D" id="3.30.70.790">
    <property type="entry name" value="UreE, C-terminal domain"/>
    <property type="match status" value="1"/>
</dbReference>
<sequence>MSQETLTEVRGDLVLAALCVGQFRAPCQIEAERLLVRADESLMQALRALGLEIAAVFEVFTPAPLFAPEELILDQVARGIIRRQVTTHVFRPHDDEAAEEDGESVAAAV</sequence>
<accession>A0A0Q0R497</accession>
<dbReference type="GO" id="GO:0065003">
    <property type="term" value="P:protein-containing complex assembly"/>
    <property type="evidence" value="ECO:0007669"/>
    <property type="project" value="InterPro"/>
</dbReference>
<dbReference type="Pfam" id="PF05194">
    <property type="entry name" value="UreE_C"/>
    <property type="match status" value="1"/>
</dbReference>
<dbReference type="GO" id="GO:0016151">
    <property type="term" value="F:nickel cation binding"/>
    <property type="evidence" value="ECO:0007669"/>
    <property type="project" value="InterPro"/>
</dbReference>
<name>A0A0Q0R497_RHOCA</name>